<proteinExistence type="inferred from homology"/>
<evidence type="ECO:0000256" key="4">
    <source>
        <dbReference type="ARBA" id="ARBA00022475"/>
    </source>
</evidence>
<reference evidence="9 10" key="1">
    <citation type="submission" date="2019-11" db="EMBL/GenBank/DDBJ databases">
        <title>Genome sequences of 17 halophilic strains isolated from different environments.</title>
        <authorList>
            <person name="Furrow R.E."/>
        </authorList>
    </citation>
    <scope>NUCLEOTIDE SEQUENCE [LARGE SCALE GENOMIC DNA]</scope>
    <source>
        <strain evidence="9 10">22514_16_FS</strain>
    </source>
</reference>
<keyword evidence="4" id="KW-1003">Cell membrane</keyword>
<evidence type="ECO:0000256" key="5">
    <source>
        <dbReference type="ARBA" id="ARBA00022692"/>
    </source>
</evidence>
<comment type="caution">
    <text evidence="9">The sequence shown here is derived from an EMBL/GenBank/DDBJ whole genome shotgun (WGS) entry which is preliminary data.</text>
</comment>
<feature type="transmembrane region" description="Helical" evidence="8">
    <location>
        <begin position="211"/>
        <end position="236"/>
    </location>
</feature>
<dbReference type="RefSeq" id="WP_160909473.1">
    <property type="nucleotide sequence ID" value="NZ_WMEQ01000005.1"/>
</dbReference>
<evidence type="ECO:0000256" key="6">
    <source>
        <dbReference type="ARBA" id="ARBA00022989"/>
    </source>
</evidence>
<dbReference type="OrthoDB" id="9793390at2"/>
<dbReference type="Proteomes" id="UP000468638">
    <property type="component" value="Unassembled WGS sequence"/>
</dbReference>
<evidence type="ECO:0000256" key="1">
    <source>
        <dbReference type="ARBA" id="ARBA00004651"/>
    </source>
</evidence>
<feature type="transmembrane region" description="Helical" evidence="8">
    <location>
        <begin position="312"/>
        <end position="338"/>
    </location>
</feature>
<comment type="similarity">
    <text evidence="2">Belongs to the autoinducer-2 exporter (AI-2E) (TC 2.A.86) family.</text>
</comment>
<evidence type="ECO:0000313" key="10">
    <source>
        <dbReference type="Proteomes" id="UP000468638"/>
    </source>
</evidence>
<dbReference type="PANTHER" id="PTHR21716:SF53">
    <property type="entry name" value="PERMEASE PERM-RELATED"/>
    <property type="match status" value="1"/>
</dbReference>
<feature type="transmembrane region" description="Helical" evidence="8">
    <location>
        <begin position="73"/>
        <end position="92"/>
    </location>
</feature>
<protein>
    <submittedName>
        <fullName evidence="9">AI-2E family transporter</fullName>
    </submittedName>
</protein>
<feature type="transmembrane region" description="Helical" evidence="8">
    <location>
        <begin position="279"/>
        <end position="300"/>
    </location>
</feature>
<dbReference type="GO" id="GO:0005886">
    <property type="term" value="C:plasma membrane"/>
    <property type="evidence" value="ECO:0007669"/>
    <property type="project" value="UniProtKB-SubCell"/>
</dbReference>
<comment type="subcellular location">
    <subcellularLocation>
        <location evidence="1">Cell membrane</location>
        <topology evidence="1">Multi-pass membrane protein</topology>
    </subcellularLocation>
</comment>
<feature type="transmembrane region" description="Helical" evidence="8">
    <location>
        <begin position="156"/>
        <end position="178"/>
    </location>
</feature>
<name>A0A6I4ZWX2_9BACI</name>
<evidence type="ECO:0000256" key="8">
    <source>
        <dbReference type="SAM" id="Phobius"/>
    </source>
</evidence>
<dbReference type="EMBL" id="WMEQ01000005">
    <property type="protein sequence ID" value="MYL33594.1"/>
    <property type="molecule type" value="Genomic_DNA"/>
</dbReference>
<dbReference type="AlphaFoldDB" id="A0A6I4ZWX2"/>
<evidence type="ECO:0000256" key="7">
    <source>
        <dbReference type="ARBA" id="ARBA00023136"/>
    </source>
</evidence>
<evidence type="ECO:0000256" key="2">
    <source>
        <dbReference type="ARBA" id="ARBA00009773"/>
    </source>
</evidence>
<keyword evidence="5 8" id="KW-0812">Transmembrane</keyword>
<evidence type="ECO:0000256" key="3">
    <source>
        <dbReference type="ARBA" id="ARBA00022448"/>
    </source>
</evidence>
<feature type="transmembrane region" description="Helical" evidence="8">
    <location>
        <begin position="7"/>
        <end position="27"/>
    </location>
</feature>
<accession>A0A6I4ZWX2</accession>
<sequence length="354" mass="39835">MWWKHLYFKYITGFILLLIAIYFLNILHFFKPIKVIVGTLFYPILIAGFLYYVLKPFVRWIRKFKFMPEELAILTVFGVIAGAIYVASLLLAEKINTQLSDLTNKLPEKLKQMTKEAEKTIEQNDMGMLSIETIRQKAGSYFGGLAQGLGENLTQIVSTITGATTVIVIVPFVLFYFLKDDHRFVPFMMNFIPEKHVEEGKKVLQNIDEKLSAYIFGQITVAFVDAALIYIAYLIIGLDYALILAIFVAITSVVPFFGPIIGIIPALVISLTQDPAMALYVLIALVIVQQLEGNLVAPLVLGNRLNIHPLTIILLLIVAAALYGFIGMLIAIPLYAVLKVTIINLYSFYTLRRN</sequence>
<dbReference type="Pfam" id="PF01594">
    <property type="entry name" value="AI-2E_transport"/>
    <property type="match status" value="1"/>
</dbReference>
<evidence type="ECO:0000313" key="9">
    <source>
        <dbReference type="EMBL" id="MYL33594.1"/>
    </source>
</evidence>
<organism evidence="9 10">
    <name type="scientific">Pontibacillus yanchengensis</name>
    <dbReference type="NCBI Taxonomy" id="462910"/>
    <lineage>
        <taxon>Bacteria</taxon>
        <taxon>Bacillati</taxon>
        <taxon>Bacillota</taxon>
        <taxon>Bacilli</taxon>
        <taxon>Bacillales</taxon>
        <taxon>Bacillaceae</taxon>
        <taxon>Pontibacillus</taxon>
    </lineage>
</organism>
<gene>
    <name evidence="9" type="ORF">GLW05_08290</name>
</gene>
<feature type="transmembrane region" description="Helical" evidence="8">
    <location>
        <begin position="33"/>
        <end position="53"/>
    </location>
</feature>
<dbReference type="PANTHER" id="PTHR21716">
    <property type="entry name" value="TRANSMEMBRANE PROTEIN"/>
    <property type="match status" value="1"/>
</dbReference>
<keyword evidence="3" id="KW-0813">Transport</keyword>
<dbReference type="GO" id="GO:0055085">
    <property type="term" value="P:transmembrane transport"/>
    <property type="evidence" value="ECO:0007669"/>
    <property type="project" value="TreeGrafter"/>
</dbReference>
<keyword evidence="6 8" id="KW-1133">Transmembrane helix</keyword>
<feature type="transmembrane region" description="Helical" evidence="8">
    <location>
        <begin position="242"/>
        <end position="267"/>
    </location>
</feature>
<keyword evidence="7 8" id="KW-0472">Membrane</keyword>
<dbReference type="InterPro" id="IPR002549">
    <property type="entry name" value="AI-2E-like"/>
</dbReference>